<dbReference type="EMBL" id="JAOQJQ010000003">
    <property type="protein sequence ID" value="MCU6762461.1"/>
    <property type="molecule type" value="Genomic_DNA"/>
</dbReference>
<dbReference type="Pfam" id="PF13556">
    <property type="entry name" value="HTH_30"/>
    <property type="match status" value="1"/>
</dbReference>
<comment type="caution">
    <text evidence="2">The sequence shown here is derived from an EMBL/GenBank/DDBJ whole genome shotgun (WGS) entry which is preliminary data.</text>
</comment>
<keyword evidence="3" id="KW-1185">Reference proteome</keyword>
<evidence type="ECO:0000313" key="3">
    <source>
        <dbReference type="Proteomes" id="UP001652442"/>
    </source>
</evidence>
<proteinExistence type="predicted"/>
<evidence type="ECO:0000313" key="2">
    <source>
        <dbReference type="EMBL" id="MCU6762461.1"/>
    </source>
</evidence>
<sequence length="428" mass="49189">MSTYTDSPSKRLLCANWDLMQAAQEGGISAIINTAGEIFDCPILLVDDCFRLIASCPGHFTENEKWNEILKRRSLDIDLIWKVLQENVDNTQNFYKPFYARHGLCKDYPIIMGELQHDKTVYGHILICLGPKPLKEDDLKLTARLIYILELNLNTRGANPDHWHKAMSTRLQDLLLLDTPKHLVKLAVETLNQNIQGRFAILVTPFGNQASQRAFAHLAVMRLQQTFRNIVSLIFEDVIVTLFGGIKYSAAAPILRPDNNTMANQLFSYFEQYDMKSGLSNSFQDLNFALLHYHQALFSAQLANSANQQKRAIFMDQMPLPLFFALLKAEPGRIFIHPVVYQIRAYDKKHSTEYENTLRVYELSMRNKDEAAARLNIHKNTLQYRLNRIMDLFDLPLNDTWTSLNLLCSSLLLDVDNSLGERRPPHED</sequence>
<accession>A0ABT2TKV2</accession>
<organism evidence="2 3">
    <name type="scientific">Brotonthovivens ammoniilytica</name>
    <dbReference type="NCBI Taxonomy" id="2981725"/>
    <lineage>
        <taxon>Bacteria</taxon>
        <taxon>Bacillati</taxon>
        <taxon>Bacillota</taxon>
        <taxon>Clostridia</taxon>
        <taxon>Lachnospirales</taxon>
        <taxon>Lachnospiraceae</taxon>
        <taxon>Brotonthovivens</taxon>
    </lineage>
</organism>
<dbReference type="InterPro" id="IPR025736">
    <property type="entry name" value="PucR_C-HTH_dom"/>
</dbReference>
<dbReference type="Proteomes" id="UP001652442">
    <property type="component" value="Unassembled WGS sequence"/>
</dbReference>
<dbReference type="PANTHER" id="PTHR33744:SF1">
    <property type="entry name" value="DNA-BINDING TRANSCRIPTIONAL ACTIVATOR ADER"/>
    <property type="match status" value="1"/>
</dbReference>
<dbReference type="RefSeq" id="WP_158425163.1">
    <property type="nucleotide sequence ID" value="NZ_JAOQJQ010000003.1"/>
</dbReference>
<dbReference type="PANTHER" id="PTHR33744">
    <property type="entry name" value="CARBOHYDRATE DIACID REGULATOR"/>
    <property type="match status" value="1"/>
</dbReference>
<feature type="domain" description="PucR C-terminal helix-turn-helix" evidence="1">
    <location>
        <begin position="356"/>
        <end position="407"/>
    </location>
</feature>
<evidence type="ECO:0000259" key="1">
    <source>
        <dbReference type="Pfam" id="PF13556"/>
    </source>
</evidence>
<dbReference type="Gene3D" id="1.10.10.2840">
    <property type="entry name" value="PucR C-terminal helix-turn-helix domain"/>
    <property type="match status" value="1"/>
</dbReference>
<dbReference type="InterPro" id="IPR042070">
    <property type="entry name" value="PucR_C-HTH_sf"/>
</dbReference>
<protein>
    <submittedName>
        <fullName evidence="2">Helix-turn-helix domain-containing protein</fullName>
    </submittedName>
</protein>
<dbReference type="InterPro" id="IPR051448">
    <property type="entry name" value="CdaR-like_regulators"/>
</dbReference>
<gene>
    <name evidence="2" type="ORF">OCV88_08955</name>
</gene>
<name>A0ABT2TKV2_9FIRM</name>
<reference evidence="2 3" key="1">
    <citation type="journal article" date="2021" name="ISME Commun">
        <title>Automated analysis of genomic sequences facilitates high-throughput and comprehensive description of bacteria.</title>
        <authorList>
            <person name="Hitch T.C.A."/>
        </authorList>
    </citation>
    <scope>NUCLEOTIDE SEQUENCE [LARGE SCALE GENOMIC DNA]</scope>
    <source>
        <strain evidence="2 3">Sanger_109</strain>
    </source>
</reference>